<dbReference type="EMBL" id="JABMKX010000033">
    <property type="protein sequence ID" value="NQX49843.1"/>
    <property type="molecule type" value="Genomic_DNA"/>
</dbReference>
<gene>
    <name evidence="2" type="ORF">HQN87_31580</name>
</gene>
<keyword evidence="1" id="KW-1133">Transmembrane helix</keyword>
<keyword evidence="1" id="KW-0812">Transmembrane</keyword>
<feature type="transmembrane region" description="Helical" evidence="1">
    <location>
        <begin position="279"/>
        <end position="302"/>
    </location>
</feature>
<comment type="caution">
    <text evidence="2">The sequence shown here is derived from an EMBL/GenBank/DDBJ whole genome shotgun (WGS) entry which is preliminary data.</text>
</comment>
<sequence>MMALIGKEMRMTLRSLVFYLFIIASVFFYFTSYATEETWGELSPPAASVTTQNLGTAEHPYYGRKQPGNTTELAQRMKREIDFDLNAGTTDKQRLGFSVKSKLTAEEKEALSKAVSELDRILLTPDKYTMANVYSVAGEIDKQLGGNSMYKVGLRDYGFPIESYEEAVKAQAVILSSYNAKLNAGELLPGAARYFSDYMSLPAGIFPVFLSAFLLLRDRSSRMSELTYSRRVSSWVYVGSKCIAQGIMLSLVYLILAVIGGWQTVDTLGLTGQTGEAVMIFLGYTAWWLLPTLWVSVAFGMFGSMLFRRGIVPIALQIVWWFLSVLPLMGSYGLNRLFIRFNSPDDYQLYRGWADEIALNRSFYLMLTVLLVIGAAGLWERNRSRLDSAGTLNRKKAKGALAAPDPGALR</sequence>
<feature type="transmembrane region" description="Helical" evidence="1">
    <location>
        <begin position="12"/>
        <end position="30"/>
    </location>
</feature>
<reference evidence="2 3" key="1">
    <citation type="submission" date="2020-05" db="EMBL/GenBank/DDBJ databases">
        <title>Paenibacillus glebae, sp. nov., Paenibacillus humi sp. nov., Paenibacillus pedi sp. nov., Paenibacillus terrestris sp. nov. and Paenibacillus terricola sp. nov., isolated from a forest top soil sample.</title>
        <authorList>
            <person name="Qi S."/>
            <person name="Carlier A."/>
            <person name="Cnockaert M."/>
            <person name="Vandamme P."/>
        </authorList>
    </citation>
    <scope>NUCLEOTIDE SEQUENCE [LARGE SCALE GENOMIC DNA]</scope>
    <source>
        <strain evidence="2 3">LMG 29502</strain>
    </source>
</reference>
<evidence type="ECO:0000313" key="3">
    <source>
        <dbReference type="Proteomes" id="UP000711047"/>
    </source>
</evidence>
<dbReference type="RefSeq" id="WP_173141255.1">
    <property type="nucleotide sequence ID" value="NZ_JABMKX010000033.1"/>
</dbReference>
<evidence type="ECO:0008006" key="4">
    <source>
        <dbReference type="Google" id="ProtNLM"/>
    </source>
</evidence>
<accession>A0ABX2DYN9</accession>
<feature type="transmembrane region" description="Helical" evidence="1">
    <location>
        <begin position="236"/>
        <end position="259"/>
    </location>
</feature>
<feature type="transmembrane region" description="Helical" evidence="1">
    <location>
        <begin position="314"/>
        <end position="334"/>
    </location>
</feature>
<organism evidence="2 3">
    <name type="scientific">Paenibacillus tritici</name>
    <dbReference type="NCBI Taxonomy" id="1873425"/>
    <lineage>
        <taxon>Bacteria</taxon>
        <taxon>Bacillati</taxon>
        <taxon>Bacillota</taxon>
        <taxon>Bacilli</taxon>
        <taxon>Bacillales</taxon>
        <taxon>Paenibacillaceae</taxon>
        <taxon>Paenibacillus</taxon>
    </lineage>
</organism>
<feature type="transmembrane region" description="Helical" evidence="1">
    <location>
        <begin position="198"/>
        <end position="216"/>
    </location>
</feature>
<feature type="transmembrane region" description="Helical" evidence="1">
    <location>
        <begin position="362"/>
        <end position="379"/>
    </location>
</feature>
<evidence type="ECO:0000313" key="2">
    <source>
        <dbReference type="EMBL" id="NQX49843.1"/>
    </source>
</evidence>
<protein>
    <recommendedName>
        <fullName evidence="4">ABC transporter permease</fullName>
    </recommendedName>
</protein>
<proteinExistence type="predicted"/>
<keyword evidence="3" id="KW-1185">Reference proteome</keyword>
<evidence type="ECO:0000256" key="1">
    <source>
        <dbReference type="SAM" id="Phobius"/>
    </source>
</evidence>
<keyword evidence="1" id="KW-0472">Membrane</keyword>
<dbReference type="Proteomes" id="UP000711047">
    <property type="component" value="Unassembled WGS sequence"/>
</dbReference>
<name>A0ABX2DYN9_9BACL</name>